<gene>
    <name evidence="1" type="ORF">ACFQ27_08680</name>
</gene>
<dbReference type="Proteomes" id="UP001597216">
    <property type="component" value="Unassembled WGS sequence"/>
</dbReference>
<dbReference type="RefSeq" id="WP_377353291.1">
    <property type="nucleotide sequence ID" value="NZ_JBHTLQ010000015.1"/>
</dbReference>
<dbReference type="EMBL" id="JBHTLQ010000015">
    <property type="protein sequence ID" value="MFD1190650.1"/>
    <property type="molecule type" value="Genomic_DNA"/>
</dbReference>
<evidence type="ECO:0000313" key="2">
    <source>
        <dbReference type="Proteomes" id="UP001597216"/>
    </source>
</evidence>
<keyword evidence="2" id="KW-1185">Reference proteome</keyword>
<dbReference type="InterPro" id="IPR009706">
    <property type="entry name" value="DUF1287"/>
</dbReference>
<comment type="caution">
    <text evidence="1">The sequence shown here is derived from an EMBL/GenBank/DDBJ whole genome shotgun (WGS) entry which is preliminary data.</text>
</comment>
<reference evidence="2" key="1">
    <citation type="journal article" date="2019" name="Int. J. Syst. Evol. Microbiol.">
        <title>The Global Catalogue of Microorganisms (GCM) 10K type strain sequencing project: providing services to taxonomists for standard genome sequencing and annotation.</title>
        <authorList>
            <consortium name="The Broad Institute Genomics Platform"/>
            <consortium name="The Broad Institute Genome Sequencing Center for Infectious Disease"/>
            <person name="Wu L."/>
            <person name="Ma J."/>
        </authorList>
    </citation>
    <scope>NUCLEOTIDE SEQUENCE [LARGE SCALE GENOMIC DNA]</scope>
    <source>
        <strain evidence="2">CCUG 55074</strain>
    </source>
</reference>
<sequence>MTPSRRAVLVGLGAELAAPGGQAATPGERLAAAARRQVGVTPGYDPAYRKLAYPGGDVPRRTGVCADVVVRAVRDAWGLDLQQLIHEDMAGDFAAYPTTWGLKRPDANIDHRRVPNLETFWRRQGAKLWEADGWRLGVDFSGALRPGDLLTWLTLPGGRPHVAIVVAGGLWPRIVQNNGGGTREEPLALMAIHAAHGHYRWGPPLPRADLSGGRGRRSG</sequence>
<dbReference type="Pfam" id="PF06940">
    <property type="entry name" value="DUF1287"/>
    <property type="match status" value="1"/>
</dbReference>
<evidence type="ECO:0000313" key="1">
    <source>
        <dbReference type="EMBL" id="MFD1190650.1"/>
    </source>
</evidence>
<dbReference type="InterPro" id="IPR006311">
    <property type="entry name" value="TAT_signal"/>
</dbReference>
<name>A0ABW3T165_9CAUL</name>
<dbReference type="PROSITE" id="PS51318">
    <property type="entry name" value="TAT"/>
    <property type="match status" value="1"/>
</dbReference>
<organism evidence="1 2">
    <name type="scientific">Phenylobacterium conjunctum</name>
    <dbReference type="NCBI Taxonomy" id="1298959"/>
    <lineage>
        <taxon>Bacteria</taxon>
        <taxon>Pseudomonadati</taxon>
        <taxon>Pseudomonadota</taxon>
        <taxon>Alphaproteobacteria</taxon>
        <taxon>Caulobacterales</taxon>
        <taxon>Caulobacteraceae</taxon>
        <taxon>Phenylobacterium</taxon>
    </lineage>
</organism>
<protein>
    <submittedName>
        <fullName evidence="1">DUF1287 domain-containing protein</fullName>
    </submittedName>
</protein>
<accession>A0ABW3T165</accession>
<proteinExistence type="predicted"/>